<dbReference type="AlphaFoldDB" id="A0A6G7CQ51"/>
<keyword evidence="5" id="KW-1185">Reference proteome</keyword>
<name>A0A6G7CQ51_9VIBR</name>
<feature type="domain" description="Tyr recombinase" evidence="3">
    <location>
        <begin position="134"/>
        <end position="298"/>
    </location>
</feature>
<dbReference type="Gene3D" id="1.10.150.130">
    <property type="match status" value="1"/>
</dbReference>
<sequence length="319" mass="36584">MKKKLIFVTDQHILKQKVTDFNELISLEQMDDLTQHSYAHNSLLALKNDWNLFVSFCQSKSVKAIPASVTATRLFLEMESKKRKYSSIRRYSVTISLVHRLLSIKDPTDNPQVRQALMTLRLNKKGDEVQAISLTNAHLRALYSKYSKSKSVKVIRDLAIYHVMFECALKRSELKNLLFSQIETIGEHLILSFGQSQYQLSKNAVSCLGKWLTLVPRDSNYVFRSIDKHGNVANNILNDSSIFRILRNAGTLLGKPELKFSGQSARVGAVHKLSEQGYKIKEIQEFGRWLSPAMPYQYIGCKGTAEKEKLKFFSFKPWE</sequence>
<gene>
    <name evidence="4" type="ORF">G5S32_19855</name>
</gene>
<dbReference type="GO" id="GO:0003677">
    <property type="term" value="F:DNA binding"/>
    <property type="evidence" value="ECO:0007669"/>
    <property type="project" value="UniProtKB-KW"/>
</dbReference>
<evidence type="ECO:0000313" key="4">
    <source>
        <dbReference type="EMBL" id="QIH44209.1"/>
    </source>
</evidence>
<dbReference type="InterPro" id="IPR013762">
    <property type="entry name" value="Integrase-like_cat_sf"/>
</dbReference>
<dbReference type="GO" id="GO:0015074">
    <property type="term" value="P:DNA integration"/>
    <property type="evidence" value="ECO:0007669"/>
    <property type="project" value="InterPro"/>
</dbReference>
<evidence type="ECO:0000256" key="1">
    <source>
        <dbReference type="ARBA" id="ARBA00023125"/>
    </source>
</evidence>
<proteinExistence type="predicted"/>
<evidence type="ECO:0000313" key="5">
    <source>
        <dbReference type="Proteomes" id="UP000503003"/>
    </source>
</evidence>
<reference evidence="4 5" key="1">
    <citation type="submission" date="2020-02" db="EMBL/GenBank/DDBJ databases">
        <title>A complete genome of a marine bacterium Vibrio sp. ZWAL4003 isolated from the mangrove sediment with the ability to degrade polysaccharides.</title>
        <authorList>
            <person name="Wu J."/>
            <person name="Qu W."/>
            <person name="Zeng R."/>
        </authorList>
    </citation>
    <scope>NUCLEOTIDE SEQUENCE [LARGE SCALE GENOMIC DNA]</scope>
    <source>
        <strain evidence="4 5">ZWAL4003</strain>
    </source>
</reference>
<evidence type="ECO:0000259" key="3">
    <source>
        <dbReference type="Pfam" id="PF00589"/>
    </source>
</evidence>
<dbReference type="Gene3D" id="1.10.443.10">
    <property type="entry name" value="Intergrase catalytic core"/>
    <property type="match status" value="1"/>
</dbReference>
<organism evidence="4 5">
    <name type="scientific">Vibrio ziniensis</name>
    <dbReference type="NCBI Taxonomy" id="2711221"/>
    <lineage>
        <taxon>Bacteria</taxon>
        <taxon>Pseudomonadati</taxon>
        <taxon>Pseudomonadota</taxon>
        <taxon>Gammaproteobacteria</taxon>
        <taxon>Vibrionales</taxon>
        <taxon>Vibrionaceae</taxon>
        <taxon>Vibrio</taxon>
    </lineage>
</organism>
<keyword evidence="1" id="KW-0238">DNA-binding</keyword>
<protein>
    <submittedName>
        <fullName evidence="4">Tyrosine-type recombinase/integrase</fullName>
    </submittedName>
</protein>
<dbReference type="Proteomes" id="UP000503003">
    <property type="component" value="Chromosome 2"/>
</dbReference>
<evidence type="ECO:0000256" key="2">
    <source>
        <dbReference type="ARBA" id="ARBA00023172"/>
    </source>
</evidence>
<dbReference type="InterPro" id="IPR011010">
    <property type="entry name" value="DNA_brk_join_enz"/>
</dbReference>
<dbReference type="InterPro" id="IPR010998">
    <property type="entry name" value="Integrase_recombinase_N"/>
</dbReference>
<dbReference type="GO" id="GO:0006310">
    <property type="term" value="P:DNA recombination"/>
    <property type="evidence" value="ECO:0007669"/>
    <property type="project" value="UniProtKB-KW"/>
</dbReference>
<keyword evidence="2" id="KW-0233">DNA recombination</keyword>
<accession>A0A6G7CQ51</accession>
<dbReference type="SUPFAM" id="SSF56349">
    <property type="entry name" value="DNA breaking-rejoining enzymes"/>
    <property type="match status" value="1"/>
</dbReference>
<dbReference type="KEGG" id="vzi:G5S32_19855"/>
<dbReference type="EMBL" id="CP049332">
    <property type="protein sequence ID" value="QIH44209.1"/>
    <property type="molecule type" value="Genomic_DNA"/>
</dbReference>
<dbReference type="RefSeq" id="WP_165313871.1">
    <property type="nucleotide sequence ID" value="NZ_CP049332.1"/>
</dbReference>
<dbReference type="Pfam" id="PF00589">
    <property type="entry name" value="Phage_integrase"/>
    <property type="match status" value="1"/>
</dbReference>
<dbReference type="SUPFAM" id="SSF47823">
    <property type="entry name" value="lambda integrase-like, N-terminal domain"/>
    <property type="match status" value="1"/>
</dbReference>
<dbReference type="InterPro" id="IPR002104">
    <property type="entry name" value="Integrase_catalytic"/>
</dbReference>